<keyword evidence="7" id="KW-1185">Reference proteome</keyword>
<keyword evidence="2 4" id="KW-0238">DNA-binding</keyword>
<evidence type="ECO:0000256" key="4">
    <source>
        <dbReference type="PROSITE-ProRule" id="PRU00335"/>
    </source>
</evidence>
<dbReference type="Pfam" id="PF17929">
    <property type="entry name" value="TetR_C_34"/>
    <property type="match status" value="1"/>
</dbReference>
<dbReference type="InterPro" id="IPR009057">
    <property type="entry name" value="Homeodomain-like_sf"/>
</dbReference>
<name>A0A7W8NIQ5_9DEIO</name>
<evidence type="ECO:0000313" key="6">
    <source>
        <dbReference type="EMBL" id="MBB5365297.1"/>
    </source>
</evidence>
<sequence length="221" mass="24198">MVNQRRARTGTAKAARRAHILEQARQLLSTARYPALTLTDIAARVGLTKAALFAYFSSKEALFLELYELLLGHWLDTLEKHLQLGGTHTPRSLATLVTSVCEEHPDLLRLIPLLAGLLEHNISVDRAAQHKRWLAERLQTVTPLLEQRLPGLPVGGGLRLLTYTQALIAGLQPMSEPAPAVREAFATHGLDLMHVDLSTALQDSLEALYQGLSAPQAPTDA</sequence>
<proteinExistence type="predicted"/>
<feature type="domain" description="HTH tetR-type" evidence="5">
    <location>
        <begin position="14"/>
        <end position="74"/>
    </location>
</feature>
<dbReference type="Pfam" id="PF00440">
    <property type="entry name" value="TetR_N"/>
    <property type="match status" value="1"/>
</dbReference>
<dbReference type="GO" id="GO:0000976">
    <property type="term" value="F:transcription cis-regulatory region binding"/>
    <property type="evidence" value="ECO:0007669"/>
    <property type="project" value="TreeGrafter"/>
</dbReference>
<evidence type="ECO:0000259" key="5">
    <source>
        <dbReference type="PROSITE" id="PS50977"/>
    </source>
</evidence>
<keyword evidence="1" id="KW-0805">Transcription regulation</keyword>
<organism evidence="6 7">
    <name type="scientific">Deinococcus humi</name>
    <dbReference type="NCBI Taxonomy" id="662880"/>
    <lineage>
        <taxon>Bacteria</taxon>
        <taxon>Thermotogati</taxon>
        <taxon>Deinococcota</taxon>
        <taxon>Deinococci</taxon>
        <taxon>Deinococcales</taxon>
        <taxon>Deinococcaceae</taxon>
        <taxon>Deinococcus</taxon>
    </lineage>
</organism>
<protein>
    <submittedName>
        <fullName evidence="6">AcrR family transcriptional regulator</fullName>
    </submittedName>
</protein>
<dbReference type="InterPro" id="IPR041483">
    <property type="entry name" value="TetR_C_34"/>
</dbReference>
<dbReference type="PROSITE" id="PS50977">
    <property type="entry name" value="HTH_TETR_2"/>
    <property type="match status" value="1"/>
</dbReference>
<accession>A0A7W8NIQ5</accession>
<dbReference type="SUPFAM" id="SSF46689">
    <property type="entry name" value="Homeodomain-like"/>
    <property type="match status" value="1"/>
</dbReference>
<dbReference type="PANTHER" id="PTHR30055">
    <property type="entry name" value="HTH-TYPE TRANSCRIPTIONAL REGULATOR RUTR"/>
    <property type="match status" value="1"/>
</dbReference>
<evidence type="ECO:0000256" key="2">
    <source>
        <dbReference type="ARBA" id="ARBA00023125"/>
    </source>
</evidence>
<evidence type="ECO:0000256" key="3">
    <source>
        <dbReference type="ARBA" id="ARBA00023163"/>
    </source>
</evidence>
<evidence type="ECO:0000313" key="7">
    <source>
        <dbReference type="Proteomes" id="UP000552709"/>
    </source>
</evidence>
<dbReference type="Gene3D" id="1.10.357.10">
    <property type="entry name" value="Tetracycline Repressor, domain 2"/>
    <property type="match status" value="1"/>
</dbReference>
<dbReference type="GO" id="GO:0003700">
    <property type="term" value="F:DNA-binding transcription factor activity"/>
    <property type="evidence" value="ECO:0007669"/>
    <property type="project" value="TreeGrafter"/>
</dbReference>
<dbReference type="Proteomes" id="UP000552709">
    <property type="component" value="Unassembled WGS sequence"/>
</dbReference>
<dbReference type="PRINTS" id="PR00455">
    <property type="entry name" value="HTHTETR"/>
</dbReference>
<dbReference type="AlphaFoldDB" id="A0A7W8NIQ5"/>
<keyword evidence="3" id="KW-0804">Transcription</keyword>
<dbReference type="RefSeq" id="WP_184136672.1">
    <property type="nucleotide sequence ID" value="NZ_JACHFL010000016.1"/>
</dbReference>
<reference evidence="6 7" key="1">
    <citation type="submission" date="2020-08" db="EMBL/GenBank/DDBJ databases">
        <title>Genomic Encyclopedia of Type Strains, Phase IV (KMG-IV): sequencing the most valuable type-strain genomes for metagenomic binning, comparative biology and taxonomic classification.</title>
        <authorList>
            <person name="Goeker M."/>
        </authorList>
    </citation>
    <scope>NUCLEOTIDE SEQUENCE [LARGE SCALE GENOMIC DNA]</scope>
    <source>
        <strain evidence="6 7">DSM 27939</strain>
    </source>
</reference>
<dbReference type="InterPro" id="IPR001647">
    <property type="entry name" value="HTH_TetR"/>
</dbReference>
<dbReference type="InterPro" id="IPR050109">
    <property type="entry name" value="HTH-type_TetR-like_transc_reg"/>
</dbReference>
<feature type="DNA-binding region" description="H-T-H motif" evidence="4">
    <location>
        <begin position="37"/>
        <end position="56"/>
    </location>
</feature>
<evidence type="ECO:0000256" key="1">
    <source>
        <dbReference type="ARBA" id="ARBA00023015"/>
    </source>
</evidence>
<comment type="caution">
    <text evidence="6">The sequence shown here is derived from an EMBL/GenBank/DDBJ whole genome shotgun (WGS) entry which is preliminary data.</text>
</comment>
<dbReference type="PANTHER" id="PTHR30055:SF234">
    <property type="entry name" value="HTH-TYPE TRANSCRIPTIONAL REGULATOR BETI"/>
    <property type="match status" value="1"/>
</dbReference>
<gene>
    <name evidence="6" type="ORF">HNQ08_004418</name>
</gene>
<dbReference type="EMBL" id="JACHFL010000016">
    <property type="protein sequence ID" value="MBB5365297.1"/>
    <property type="molecule type" value="Genomic_DNA"/>
</dbReference>